<dbReference type="InterPro" id="IPR030666">
    <property type="entry name" value="IPP_transferase_euk"/>
</dbReference>
<evidence type="ECO:0000313" key="10">
    <source>
        <dbReference type="Proteomes" id="UP000029964"/>
    </source>
</evidence>
<dbReference type="InterPro" id="IPR027417">
    <property type="entry name" value="P-loop_NTPase"/>
</dbReference>
<comment type="function">
    <text evidence="5">Catalyzes the transfer of a dimethylallyl group onto the adenine at position 37.</text>
</comment>
<dbReference type="HOGENOM" id="CLU_032616_2_3_1"/>
<feature type="domain" description="C2H2-type" evidence="8">
    <location>
        <begin position="390"/>
        <end position="412"/>
    </location>
</feature>
<dbReference type="EC" id="2.5.1.75" evidence="5 6"/>
<evidence type="ECO:0000256" key="1">
    <source>
        <dbReference type="ARBA" id="ARBA00005842"/>
    </source>
</evidence>
<keyword evidence="4 5" id="KW-0067">ATP-binding</keyword>
<dbReference type="PIRSF" id="PIRSF039110">
    <property type="entry name" value="IPP_transferase"/>
    <property type="match status" value="1"/>
</dbReference>
<evidence type="ECO:0000256" key="5">
    <source>
        <dbReference type="PIRNR" id="PIRNR039110"/>
    </source>
</evidence>
<dbReference type="InterPro" id="IPR018022">
    <property type="entry name" value="IPT"/>
</dbReference>
<dbReference type="STRING" id="857340.A0A086SWH1"/>
<evidence type="ECO:0000313" key="9">
    <source>
        <dbReference type="EMBL" id="KFH41453.1"/>
    </source>
</evidence>
<keyword evidence="10" id="KW-1185">Reference proteome</keyword>
<dbReference type="PROSITE" id="PS00028">
    <property type="entry name" value="ZINC_FINGER_C2H2_1"/>
    <property type="match status" value="1"/>
</dbReference>
<sequence>MATPTRLPVEPLLVILGSTGTGKSELAVELAKRFRGEVINSDAMQMYTGLPIMTNKVTVTEMCGIPHHLLGHVSLRDTPWTVDNFRREATKVIDEIRDRGNLPIVVGGTNYYVDALLFSDVILDERYPNDEPLPVLEESTEFLFQELKKVDPKMALQWHPNDRRKIMKSLEIYLRTGRRASDIYAEQQERRSAGIRDSPWQNLLFWVYSDREVLKARLDARVDKMLEAGLMDEVRELLDFKREEEAAGRAVDLSRGIWQSIGYKQLEPYVLAQEEDKTGEGLEQLRITCVEEMKAQTRQYAKEQIKWTRRKGIQRLVQEGPDAVDSLYVLDTTDVSRFQDTAVEPAARLTEQFLRGEPRMHPEELSELARTTLSDAKRGSPEQTPCDKTCDLCGITVVTEERWRDHLRSRMHRARWKKKKRLAVVPVEDTPREPSEPESENI</sequence>
<dbReference type="GO" id="GO:0006400">
    <property type="term" value="P:tRNA modification"/>
    <property type="evidence" value="ECO:0007669"/>
    <property type="project" value="TreeGrafter"/>
</dbReference>
<organism evidence="9 10">
    <name type="scientific">Hapsidospora chrysogenum (strain ATCC 11550 / CBS 779.69 / DSM 880 / IAM 14645 / JCM 23072 / IMI 49137)</name>
    <name type="common">Acremonium chrysogenum</name>
    <dbReference type="NCBI Taxonomy" id="857340"/>
    <lineage>
        <taxon>Eukaryota</taxon>
        <taxon>Fungi</taxon>
        <taxon>Dikarya</taxon>
        <taxon>Ascomycota</taxon>
        <taxon>Pezizomycotina</taxon>
        <taxon>Sordariomycetes</taxon>
        <taxon>Hypocreomycetidae</taxon>
        <taxon>Hypocreales</taxon>
        <taxon>Bionectriaceae</taxon>
        <taxon>Hapsidospora</taxon>
    </lineage>
</organism>
<proteinExistence type="inferred from homology"/>
<dbReference type="SUPFAM" id="SSF52540">
    <property type="entry name" value="P-loop containing nucleoside triphosphate hydrolases"/>
    <property type="match status" value="2"/>
</dbReference>
<comment type="caution">
    <text evidence="9">The sequence shown here is derived from an EMBL/GenBank/DDBJ whole genome shotgun (WGS) entry which is preliminary data.</text>
</comment>
<gene>
    <name evidence="9" type="ORF">ACRE_078360</name>
</gene>
<dbReference type="Gene3D" id="3.40.50.300">
    <property type="entry name" value="P-loop containing nucleotide triphosphate hydrolases"/>
    <property type="match status" value="1"/>
</dbReference>
<dbReference type="Gene3D" id="1.10.20.140">
    <property type="match status" value="1"/>
</dbReference>
<dbReference type="GO" id="GO:0052381">
    <property type="term" value="F:tRNA dimethylallyltransferase activity"/>
    <property type="evidence" value="ECO:0007669"/>
    <property type="project" value="UniProtKB-UniRule"/>
</dbReference>
<dbReference type="HAMAP" id="MF_00185">
    <property type="entry name" value="IPP_trans"/>
    <property type="match status" value="1"/>
</dbReference>
<evidence type="ECO:0000256" key="7">
    <source>
        <dbReference type="RuleBase" id="RU003785"/>
    </source>
</evidence>
<evidence type="ECO:0000256" key="2">
    <source>
        <dbReference type="ARBA" id="ARBA00022679"/>
    </source>
</evidence>
<dbReference type="OrthoDB" id="775260at2759"/>
<dbReference type="Proteomes" id="UP000029964">
    <property type="component" value="Unassembled WGS sequence"/>
</dbReference>
<comment type="catalytic activity">
    <reaction evidence="5 6">
        <text>adenosine(37) in tRNA + dimethylallyl diphosphate = N(6)-dimethylallyladenosine(37) in tRNA + diphosphate</text>
        <dbReference type="Rhea" id="RHEA:26482"/>
        <dbReference type="Rhea" id="RHEA-COMP:10162"/>
        <dbReference type="Rhea" id="RHEA-COMP:10375"/>
        <dbReference type="ChEBI" id="CHEBI:33019"/>
        <dbReference type="ChEBI" id="CHEBI:57623"/>
        <dbReference type="ChEBI" id="CHEBI:74411"/>
        <dbReference type="ChEBI" id="CHEBI:74415"/>
        <dbReference type="EC" id="2.5.1.75"/>
    </reaction>
</comment>
<dbReference type="NCBIfam" id="TIGR00174">
    <property type="entry name" value="miaA"/>
    <property type="match status" value="1"/>
</dbReference>
<comment type="similarity">
    <text evidence="1 5 7">Belongs to the IPP transferase family.</text>
</comment>
<dbReference type="InterPro" id="IPR013087">
    <property type="entry name" value="Znf_C2H2_type"/>
</dbReference>
<dbReference type="PANTHER" id="PTHR11088:SF89">
    <property type="entry name" value="TRNA DIMETHYLALLYLTRANSFERASE"/>
    <property type="match status" value="1"/>
</dbReference>
<keyword evidence="5 6" id="KW-0819">tRNA processing</keyword>
<dbReference type="PANTHER" id="PTHR11088">
    <property type="entry name" value="TRNA DIMETHYLALLYLTRANSFERASE"/>
    <property type="match status" value="1"/>
</dbReference>
<evidence type="ECO:0000256" key="3">
    <source>
        <dbReference type="ARBA" id="ARBA00022741"/>
    </source>
</evidence>
<evidence type="ECO:0000259" key="8">
    <source>
        <dbReference type="PROSITE" id="PS00028"/>
    </source>
</evidence>
<evidence type="ECO:0000256" key="6">
    <source>
        <dbReference type="RuleBase" id="RU003783"/>
    </source>
</evidence>
<dbReference type="AlphaFoldDB" id="A0A086SWH1"/>
<dbReference type="Gene3D" id="3.30.160.60">
    <property type="entry name" value="Classic Zinc Finger"/>
    <property type="match status" value="1"/>
</dbReference>
<dbReference type="InterPro" id="IPR039657">
    <property type="entry name" value="Dimethylallyltransferase"/>
</dbReference>
<keyword evidence="5" id="KW-0963">Cytoplasm</keyword>
<dbReference type="EMBL" id="JPKY01000128">
    <property type="protein sequence ID" value="KFH41453.1"/>
    <property type="molecule type" value="Genomic_DNA"/>
</dbReference>
<dbReference type="InterPro" id="IPR036236">
    <property type="entry name" value="Znf_C2H2_sf"/>
</dbReference>
<dbReference type="GO" id="GO:0005524">
    <property type="term" value="F:ATP binding"/>
    <property type="evidence" value="ECO:0007669"/>
    <property type="project" value="UniProtKB-UniRule"/>
</dbReference>
<reference evidence="10" key="1">
    <citation type="journal article" date="2014" name="Genome Announc.">
        <title>Genome sequence and annotation of Acremonium chrysogenum, producer of the beta-lactam antibiotic cephalosporin C.</title>
        <authorList>
            <person name="Terfehr D."/>
            <person name="Dahlmann T.A."/>
            <person name="Specht T."/>
            <person name="Zadra I."/>
            <person name="Kuernsteiner H."/>
            <person name="Kueck U."/>
        </authorList>
    </citation>
    <scope>NUCLEOTIDE SEQUENCE [LARGE SCALE GENOMIC DNA]</scope>
    <source>
        <strain evidence="10">ATCC 11550 / CBS 779.69 / DSM 880 / IAM 14645 / JCM 23072 / IMI 49137</strain>
    </source>
</reference>
<name>A0A086SWH1_HAPC1</name>
<accession>A0A086SWH1</accession>
<dbReference type="GO" id="GO:0005739">
    <property type="term" value="C:mitochondrion"/>
    <property type="evidence" value="ECO:0007669"/>
    <property type="project" value="TreeGrafter"/>
</dbReference>
<dbReference type="Pfam" id="PF01715">
    <property type="entry name" value="IPPT"/>
    <property type="match status" value="1"/>
</dbReference>
<keyword evidence="3 5" id="KW-0547">Nucleotide-binding</keyword>
<keyword evidence="2 5" id="KW-0808">Transferase</keyword>
<dbReference type="SUPFAM" id="SSF57667">
    <property type="entry name" value="beta-beta-alpha zinc fingers"/>
    <property type="match status" value="1"/>
</dbReference>
<evidence type="ECO:0000256" key="4">
    <source>
        <dbReference type="ARBA" id="ARBA00022840"/>
    </source>
</evidence>
<protein>
    <recommendedName>
        <fullName evidence="5 6">tRNA dimethylallyltransferase</fullName>
        <ecNumber evidence="5 6">2.5.1.75</ecNumber>
    </recommendedName>
</protein>